<dbReference type="RefSeq" id="XP_014145120.1">
    <property type="nucleotide sequence ID" value="XM_014289645.1"/>
</dbReference>
<organism evidence="2 3">
    <name type="scientific">Sphaeroforma arctica JP610</name>
    <dbReference type="NCBI Taxonomy" id="667725"/>
    <lineage>
        <taxon>Eukaryota</taxon>
        <taxon>Ichthyosporea</taxon>
        <taxon>Ichthyophonida</taxon>
        <taxon>Sphaeroforma</taxon>
    </lineage>
</organism>
<evidence type="ECO:0000313" key="2">
    <source>
        <dbReference type="EMBL" id="KNC71218.1"/>
    </source>
</evidence>
<sequence>MRNDEQSSVLDESLKSIETLKAEITALKDTLTSRDSEIQSLYQEKAELDKKTSLLSLNLEEMKQQV</sequence>
<proteinExistence type="predicted"/>
<keyword evidence="3" id="KW-1185">Reference proteome</keyword>
<evidence type="ECO:0000256" key="1">
    <source>
        <dbReference type="SAM" id="Coils"/>
    </source>
</evidence>
<name>A0A0L0F4T9_9EUKA</name>
<accession>A0A0L0F4T9</accession>
<dbReference type="Proteomes" id="UP000054560">
    <property type="component" value="Unassembled WGS sequence"/>
</dbReference>
<protein>
    <submittedName>
        <fullName evidence="2">Uncharacterized protein</fullName>
    </submittedName>
</protein>
<dbReference type="EMBL" id="KQ249260">
    <property type="protein sequence ID" value="KNC71218.1"/>
    <property type="molecule type" value="Genomic_DNA"/>
</dbReference>
<feature type="coiled-coil region" evidence="1">
    <location>
        <begin position="10"/>
        <end position="65"/>
    </location>
</feature>
<dbReference type="GeneID" id="25916751"/>
<keyword evidence="1" id="KW-0175">Coiled coil</keyword>
<feature type="non-terminal residue" evidence="2">
    <location>
        <position position="66"/>
    </location>
</feature>
<dbReference type="AlphaFoldDB" id="A0A0L0F4T9"/>
<evidence type="ECO:0000313" key="3">
    <source>
        <dbReference type="Proteomes" id="UP000054560"/>
    </source>
</evidence>
<reference evidence="2 3" key="1">
    <citation type="submission" date="2011-02" db="EMBL/GenBank/DDBJ databases">
        <title>The Genome Sequence of Sphaeroforma arctica JP610.</title>
        <authorList>
            <consortium name="The Broad Institute Genome Sequencing Platform"/>
            <person name="Russ C."/>
            <person name="Cuomo C."/>
            <person name="Young S.K."/>
            <person name="Zeng Q."/>
            <person name="Gargeya S."/>
            <person name="Alvarado L."/>
            <person name="Berlin A."/>
            <person name="Chapman S.B."/>
            <person name="Chen Z."/>
            <person name="Freedman E."/>
            <person name="Gellesch M."/>
            <person name="Goldberg J."/>
            <person name="Griggs A."/>
            <person name="Gujja S."/>
            <person name="Heilman E."/>
            <person name="Heiman D."/>
            <person name="Howarth C."/>
            <person name="Mehta T."/>
            <person name="Neiman D."/>
            <person name="Pearson M."/>
            <person name="Roberts A."/>
            <person name="Saif S."/>
            <person name="Shea T."/>
            <person name="Shenoy N."/>
            <person name="Sisk P."/>
            <person name="Stolte C."/>
            <person name="Sykes S."/>
            <person name="White J."/>
            <person name="Yandava C."/>
            <person name="Burger G."/>
            <person name="Gray M.W."/>
            <person name="Holland P.W.H."/>
            <person name="King N."/>
            <person name="Lang F.B.F."/>
            <person name="Roger A.J."/>
            <person name="Ruiz-Trillo I."/>
            <person name="Haas B."/>
            <person name="Nusbaum C."/>
            <person name="Birren B."/>
        </authorList>
    </citation>
    <scope>NUCLEOTIDE SEQUENCE [LARGE SCALE GENOMIC DNA]</scope>
    <source>
        <strain evidence="2 3">JP610</strain>
    </source>
</reference>
<gene>
    <name evidence="2" type="ORF">SARC_16247</name>
</gene>